<dbReference type="Proteomes" id="UP000523079">
    <property type="component" value="Unassembled WGS sequence"/>
</dbReference>
<dbReference type="GO" id="GO:0016747">
    <property type="term" value="F:acyltransferase activity, transferring groups other than amino-acyl groups"/>
    <property type="evidence" value="ECO:0007669"/>
    <property type="project" value="InterPro"/>
</dbReference>
<accession>A0A7W3ISJ5</accession>
<evidence type="ECO:0000313" key="3">
    <source>
        <dbReference type="Proteomes" id="UP000523079"/>
    </source>
</evidence>
<organism evidence="2 3">
    <name type="scientific">Microlunatus kandeliicorticis</name>
    <dbReference type="NCBI Taxonomy" id="1759536"/>
    <lineage>
        <taxon>Bacteria</taxon>
        <taxon>Bacillati</taxon>
        <taxon>Actinomycetota</taxon>
        <taxon>Actinomycetes</taxon>
        <taxon>Propionibacteriales</taxon>
        <taxon>Propionibacteriaceae</taxon>
        <taxon>Microlunatus</taxon>
    </lineage>
</organism>
<dbReference type="Gene3D" id="3.40.630.30">
    <property type="match status" value="1"/>
</dbReference>
<dbReference type="PANTHER" id="PTHR43328">
    <property type="entry name" value="ACETYLTRANSFERASE-RELATED"/>
    <property type="match status" value="1"/>
</dbReference>
<keyword evidence="2" id="KW-0808">Transferase</keyword>
<name>A0A7W3ISJ5_9ACTN</name>
<feature type="domain" description="N-acetyltransferase" evidence="1">
    <location>
        <begin position="10"/>
        <end position="163"/>
    </location>
</feature>
<gene>
    <name evidence="2" type="ORF">FHX74_002014</name>
</gene>
<proteinExistence type="predicted"/>
<dbReference type="Pfam" id="PF13302">
    <property type="entry name" value="Acetyltransf_3"/>
    <property type="match status" value="1"/>
</dbReference>
<keyword evidence="3" id="KW-1185">Reference proteome</keyword>
<dbReference type="InterPro" id="IPR000182">
    <property type="entry name" value="GNAT_dom"/>
</dbReference>
<evidence type="ECO:0000313" key="2">
    <source>
        <dbReference type="EMBL" id="MBA8794395.1"/>
    </source>
</evidence>
<dbReference type="PROSITE" id="PS51186">
    <property type="entry name" value="GNAT"/>
    <property type="match status" value="1"/>
</dbReference>
<dbReference type="EMBL" id="JACGWT010000003">
    <property type="protein sequence ID" value="MBA8794395.1"/>
    <property type="molecule type" value="Genomic_DNA"/>
</dbReference>
<comment type="caution">
    <text evidence="2">The sequence shown here is derived from an EMBL/GenBank/DDBJ whole genome shotgun (WGS) entry which is preliminary data.</text>
</comment>
<dbReference type="AlphaFoldDB" id="A0A7W3ISJ5"/>
<dbReference type="SUPFAM" id="SSF55729">
    <property type="entry name" value="Acyl-CoA N-acyltransferases (Nat)"/>
    <property type="match status" value="1"/>
</dbReference>
<dbReference type="RefSeq" id="WP_182559980.1">
    <property type="nucleotide sequence ID" value="NZ_JACGWT010000003.1"/>
</dbReference>
<evidence type="ECO:0000259" key="1">
    <source>
        <dbReference type="PROSITE" id="PS51186"/>
    </source>
</evidence>
<reference evidence="2 3" key="1">
    <citation type="submission" date="2020-07" db="EMBL/GenBank/DDBJ databases">
        <title>Sequencing the genomes of 1000 actinobacteria strains.</title>
        <authorList>
            <person name="Klenk H.-P."/>
        </authorList>
    </citation>
    <scope>NUCLEOTIDE SEQUENCE [LARGE SCALE GENOMIC DNA]</scope>
    <source>
        <strain evidence="2 3">DSM 100723</strain>
    </source>
</reference>
<sequence length="163" mass="17517">MSSAPTPADVAIRPVVPGDLDVFFRIFSDPESVTMAGFTAEDPNDREAFDDHWAAVLASEAVTARTVLWQGAVVGHVASFEVDGVTEVTYWVDQAVWGQGIATAALAQLLAHVTTRPVFARAAADNAASLRVLGKCGFRPVRTERAYANARGEETDETILRLD</sequence>
<protein>
    <submittedName>
        <fullName evidence="2">RimJ/RimL family protein N-acetyltransferase</fullName>
    </submittedName>
</protein>
<dbReference type="PANTHER" id="PTHR43328:SF1">
    <property type="entry name" value="N-ACETYLTRANSFERASE DOMAIN-CONTAINING PROTEIN"/>
    <property type="match status" value="1"/>
</dbReference>
<dbReference type="InterPro" id="IPR016181">
    <property type="entry name" value="Acyl_CoA_acyltransferase"/>
</dbReference>